<evidence type="ECO:0000313" key="13">
    <source>
        <dbReference type="Proteomes" id="UP000265120"/>
    </source>
</evidence>
<dbReference type="PROSITE" id="PS01299">
    <property type="entry name" value="EPHRIN_RBD_1"/>
    <property type="match status" value="1"/>
</dbReference>
<dbReference type="GO" id="GO:0005886">
    <property type="term" value="C:plasma membrane"/>
    <property type="evidence" value="ECO:0007669"/>
    <property type="project" value="TreeGrafter"/>
</dbReference>
<feature type="signal peptide" evidence="10">
    <location>
        <begin position="1"/>
        <end position="26"/>
    </location>
</feature>
<keyword evidence="13" id="KW-1185">Reference proteome</keyword>
<dbReference type="Gene3D" id="2.60.40.420">
    <property type="entry name" value="Cupredoxins - blue copper proteins"/>
    <property type="match status" value="1"/>
</dbReference>
<dbReference type="GO" id="GO:0046875">
    <property type="term" value="F:ephrin receptor binding"/>
    <property type="evidence" value="ECO:0007669"/>
    <property type="project" value="TreeGrafter"/>
</dbReference>
<feature type="transmembrane region" description="Helical" evidence="9">
    <location>
        <begin position="241"/>
        <end position="264"/>
    </location>
</feature>
<evidence type="ECO:0000256" key="6">
    <source>
        <dbReference type="PROSITE-ProRule" id="PRU00884"/>
    </source>
</evidence>
<proteinExistence type="inferred from homology"/>
<evidence type="ECO:0000256" key="7">
    <source>
        <dbReference type="RuleBase" id="RU004375"/>
    </source>
</evidence>
<dbReference type="InParanoid" id="A0A3P8VB11"/>
<keyword evidence="9" id="KW-1133">Transmembrane helix</keyword>
<evidence type="ECO:0000256" key="10">
    <source>
        <dbReference type="SAM" id="SignalP"/>
    </source>
</evidence>
<dbReference type="OrthoDB" id="6250301at2759"/>
<dbReference type="PANTHER" id="PTHR11304:SF18">
    <property type="entry name" value="EPHRIN-B2"/>
    <property type="match status" value="1"/>
</dbReference>
<dbReference type="AlphaFoldDB" id="A0A3P8VB11"/>
<reference evidence="12" key="2">
    <citation type="submission" date="2025-08" db="UniProtKB">
        <authorList>
            <consortium name="Ensembl"/>
        </authorList>
    </citation>
    <scope>IDENTIFICATION</scope>
</reference>
<accession>A0A3P8VB11</accession>
<dbReference type="STRING" id="244447.ENSCSEP00000009645"/>
<dbReference type="GeneTree" id="ENSGT00940000155868"/>
<dbReference type="GO" id="GO:0007411">
    <property type="term" value="P:axon guidance"/>
    <property type="evidence" value="ECO:0007669"/>
    <property type="project" value="TreeGrafter"/>
</dbReference>
<evidence type="ECO:0000256" key="9">
    <source>
        <dbReference type="SAM" id="Phobius"/>
    </source>
</evidence>
<dbReference type="GO" id="GO:0048514">
    <property type="term" value="P:blood vessel morphogenesis"/>
    <property type="evidence" value="ECO:0007669"/>
    <property type="project" value="TreeGrafter"/>
</dbReference>
<protein>
    <submittedName>
        <fullName evidence="12">Ephrin B2</fullName>
    </submittedName>
</protein>
<evidence type="ECO:0000256" key="2">
    <source>
        <dbReference type="ARBA" id="ARBA00022729"/>
    </source>
</evidence>
<dbReference type="Pfam" id="PF00812">
    <property type="entry name" value="Ephrin"/>
    <property type="match status" value="1"/>
</dbReference>
<keyword evidence="9" id="KW-0812">Transmembrane</keyword>
<dbReference type="InterPro" id="IPR008972">
    <property type="entry name" value="Cupredoxin"/>
</dbReference>
<reference evidence="12" key="3">
    <citation type="submission" date="2025-09" db="UniProtKB">
        <authorList>
            <consortium name="Ensembl"/>
        </authorList>
    </citation>
    <scope>IDENTIFICATION</scope>
</reference>
<comment type="caution">
    <text evidence="6">Lacks conserved residue(s) required for the propagation of feature annotation.</text>
</comment>
<dbReference type="Ensembl" id="ENSCSET00000009757.1">
    <property type="protein sequence ID" value="ENSCSEP00000009645.1"/>
    <property type="gene ID" value="ENSCSEG00000006190.1"/>
</dbReference>
<feature type="domain" description="Ephrin RBD" evidence="11">
    <location>
        <begin position="48"/>
        <end position="184"/>
    </location>
</feature>
<feature type="compositionally biased region" description="Basic and acidic residues" evidence="8">
    <location>
        <begin position="210"/>
        <end position="226"/>
    </location>
</feature>
<reference evidence="12 13" key="1">
    <citation type="journal article" date="2014" name="Nat. Genet.">
        <title>Whole-genome sequence of a flatfish provides insights into ZW sex chromosome evolution and adaptation to a benthic lifestyle.</title>
        <authorList>
            <person name="Chen S."/>
            <person name="Zhang G."/>
            <person name="Shao C."/>
            <person name="Huang Q."/>
            <person name="Liu G."/>
            <person name="Zhang P."/>
            <person name="Song W."/>
            <person name="An N."/>
            <person name="Chalopin D."/>
            <person name="Volff J.N."/>
            <person name="Hong Y."/>
            <person name="Li Q."/>
            <person name="Sha Z."/>
            <person name="Zhou H."/>
            <person name="Xie M."/>
            <person name="Yu Q."/>
            <person name="Liu Y."/>
            <person name="Xiang H."/>
            <person name="Wang N."/>
            <person name="Wu K."/>
            <person name="Yang C."/>
            <person name="Zhou Q."/>
            <person name="Liao X."/>
            <person name="Yang L."/>
            <person name="Hu Q."/>
            <person name="Zhang J."/>
            <person name="Meng L."/>
            <person name="Jin L."/>
            <person name="Tian Y."/>
            <person name="Lian J."/>
            <person name="Yang J."/>
            <person name="Miao G."/>
            <person name="Liu S."/>
            <person name="Liang Z."/>
            <person name="Yan F."/>
            <person name="Li Y."/>
            <person name="Sun B."/>
            <person name="Zhang H."/>
            <person name="Zhang J."/>
            <person name="Zhu Y."/>
            <person name="Du M."/>
            <person name="Zhao Y."/>
            <person name="Schartl M."/>
            <person name="Tang Q."/>
            <person name="Wang J."/>
        </authorList>
    </citation>
    <scope>NUCLEOTIDE SEQUENCE</scope>
</reference>
<dbReference type="InterPro" id="IPR019765">
    <property type="entry name" value="Ephrin_CS"/>
</dbReference>
<name>A0A3P8VB11_CYNSE</name>
<comment type="similarity">
    <text evidence="6 7">Belongs to the ephrin family.</text>
</comment>
<sequence length="349" mass="39179">MAHSWRGPRDTGFVILSLLLQLPVMGRRLRCCAAVMLLLVMAHRGRPATLEPILWSSSSSRFSPGQGLVLYPQIGDKMDIVCPRSDVSSGGKEEFYRVHLVSLSQMERCIIDKIDTPLLSCDKPHRDVKFTFKFQEFSPNLWGFEFFKGKDYYVTSTSTGSLPGLHNTDGGVCRSKSMKLVLRVGQNSSETASTLQESPTRYPPRRGKTKDRDSSVKGQELKDQSEAPKTTPSGGSGRKLWFTWMFSGCVVVVFIMVTAFVWLWRHRRQRCVPVGQHTASVSLSTVPKRDSISSDNDGSDRSDLVFPLQRSDSMVCHHYKRVSGDYAAPVFIVQEVTPTSTPPNLYYRV</sequence>
<dbReference type="PANTHER" id="PTHR11304">
    <property type="entry name" value="EPHRIN"/>
    <property type="match status" value="1"/>
</dbReference>
<dbReference type="GO" id="GO:0048013">
    <property type="term" value="P:ephrin receptor signaling pathway"/>
    <property type="evidence" value="ECO:0007669"/>
    <property type="project" value="TreeGrafter"/>
</dbReference>
<dbReference type="PROSITE" id="PS51551">
    <property type="entry name" value="EPHRIN_RBD_2"/>
    <property type="match status" value="1"/>
</dbReference>
<comment type="subcellular location">
    <subcellularLocation>
        <location evidence="1">Membrane</location>
    </subcellularLocation>
</comment>
<feature type="region of interest" description="Disordered" evidence="8">
    <location>
        <begin position="186"/>
        <end position="234"/>
    </location>
</feature>
<organism evidence="12 13">
    <name type="scientific">Cynoglossus semilaevis</name>
    <name type="common">Tongue sole</name>
    <dbReference type="NCBI Taxonomy" id="244447"/>
    <lineage>
        <taxon>Eukaryota</taxon>
        <taxon>Metazoa</taxon>
        <taxon>Chordata</taxon>
        <taxon>Craniata</taxon>
        <taxon>Vertebrata</taxon>
        <taxon>Euteleostomi</taxon>
        <taxon>Actinopterygii</taxon>
        <taxon>Neopterygii</taxon>
        <taxon>Teleostei</taxon>
        <taxon>Neoteleostei</taxon>
        <taxon>Acanthomorphata</taxon>
        <taxon>Carangaria</taxon>
        <taxon>Pleuronectiformes</taxon>
        <taxon>Pleuronectoidei</taxon>
        <taxon>Cynoglossidae</taxon>
        <taxon>Cynoglossinae</taxon>
        <taxon>Cynoglossus</taxon>
    </lineage>
</organism>
<dbReference type="PRINTS" id="PR01347">
    <property type="entry name" value="EPHRIN"/>
</dbReference>
<evidence type="ECO:0000256" key="8">
    <source>
        <dbReference type="SAM" id="MobiDB-lite"/>
    </source>
</evidence>
<feature type="chain" id="PRO_5018301726" evidence="10">
    <location>
        <begin position="27"/>
        <end position="349"/>
    </location>
</feature>
<feature type="disulfide bond" evidence="6">
    <location>
        <begin position="109"/>
        <end position="173"/>
    </location>
</feature>
<dbReference type="Proteomes" id="UP000265120">
    <property type="component" value="Chromosome 5"/>
</dbReference>
<evidence type="ECO:0000256" key="4">
    <source>
        <dbReference type="ARBA" id="ARBA00023157"/>
    </source>
</evidence>
<keyword evidence="4 6" id="KW-1015">Disulfide bond</keyword>
<dbReference type="InterPro" id="IPR001799">
    <property type="entry name" value="Ephrin_RBD"/>
</dbReference>
<evidence type="ECO:0000256" key="3">
    <source>
        <dbReference type="ARBA" id="ARBA00023136"/>
    </source>
</evidence>
<dbReference type="OMA" id="HWSSSNT"/>
<dbReference type="InterPro" id="IPR031328">
    <property type="entry name" value="Ephrin"/>
</dbReference>
<keyword evidence="3 7" id="KW-0472">Membrane</keyword>
<evidence type="ECO:0000256" key="5">
    <source>
        <dbReference type="ARBA" id="ARBA00023180"/>
    </source>
</evidence>
<keyword evidence="2 10" id="KW-0732">Signal</keyword>
<evidence type="ECO:0000313" key="12">
    <source>
        <dbReference type="Ensembl" id="ENSCSEP00000009645.1"/>
    </source>
</evidence>
<evidence type="ECO:0000259" key="11">
    <source>
        <dbReference type="PROSITE" id="PS51551"/>
    </source>
</evidence>
<dbReference type="SUPFAM" id="SSF49503">
    <property type="entry name" value="Cupredoxins"/>
    <property type="match status" value="1"/>
</dbReference>
<feature type="compositionally biased region" description="Polar residues" evidence="8">
    <location>
        <begin position="186"/>
        <end position="199"/>
    </location>
</feature>
<keyword evidence="5" id="KW-0325">Glycoprotein</keyword>
<evidence type="ECO:0000256" key="1">
    <source>
        <dbReference type="ARBA" id="ARBA00004370"/>
    </source>
</evidence>